<evidence type="ECO:0000313" key="2">
    <source>
        <dbReference type="Proteomes" id="UP000315010"/>
    </source>
</evidence>
<reference evidence="1 2" key="1">
    <citation type="submission" date="2019-02" db="EMBL/GenBank/DDBJ databases">
        <title>Deep-cultivation of Planctomycetes and their phenomic and genomic characterization uncovers novel biology.</title>
        <authorList>
            <person name="Wiegand S."/>
            <person name="Jogler M."/>
            <person name="Boedeker C."/>
            <person name="Pinto D."/>
            <person name="Vollmers J."/>
            <person name="Rivas-Marin E."/>
            <person name="Kohn T."/>
            <person name="Peeters S.H."/>
            <person name="Heuer A."/>
            <person name="Rast P."/>
            <person name="Oberbeckmann S."/>
            <person name="Bunk B."/>
            <person name="Jeske O."/>
            <person name="Meyerdierks A."/>
            <person name="Storesund J.E."/>
            <person name="Kallscheuer N."/>
            <person name="Luecker S."/>
            <person name="Lage O.M."/>
            <person name="Pohl T."/>
            <person name="Merkel B.J."/>
            <person name="Hornburger P."/>
            <person name="Mueller R.-W."/>
            <person name="Bruemmer F."/>
            <person name="Labrenz M."/>
            <person name="Spormann A.M."/>
            <person name="Op Den Camp H."/>
            <person name="Overmann J."/>
            <person name="Amann R."/>
            <person name="Jetten M.S.M."/>
            <person name="Mascher T."/>
            <person name="Medema M.H."/>
            <person name="Devos D.P."/>
            <person name="Kaster A.-K."/>
            <person name="Ovreas L."/>
            <person name="Rohde M."/>
            <person name="Galperin M.Y."/>
            <person name="Jogler C."/>
        </authorList>
    </citation>
    <scope>NUCLEOTIDE SEQUENCE [LARGE SCALE GENOMIC DNA]</scope>
    <source>
        <strain evidence="1 2">CA13</strain>
    </source>
</reference>
<organism evidence="1 2">
    <name type="scientific">Novipirellula herctigrandis</name>
    <dbReference type="NCBI Taxonomy" id="2527986"/>
    <lineage>
        <taxon>Bacteria</taxon>
        <taxon>Pseudomonadati</taxon>
        <taxon>Planctomycetota</taxon>
        <taxon>Planctomycetia</taxon>
        <taxon>Pirellulales</taxon>
        <taxon>Pirellulaceae</taxon>
        <taxon>Novipirellula</taxon>
    </lineage>
</organism>
<dbReference type="Proteomes" id="UP000315010">
    <property type="component" value="Unassembled WGS sequence"/>
</dbReference>
<sequence>MKERVVLTLIVLATVLSVLGMLGVVWYEDHAYSYGTPVRINTGVLKGKHGVIVDGAHYFDWVYTVVVDDRETQVVESDLKPDYQTRERVEEARRREELKAKRLSI</sequence>
<dbReference type="AlphaFoldDB" id="A0A5C5YY51"/>
<protein>
    <submittedName>
        <fullName evidence="1">Uncharacterized protein</fullName>
    </submittedName>
</protein>
<keyword evidence="2" id="KW-1185">Reference proteome</keyword>
<name>A0A5C5YY51_9BACT</name>
<evidence type="ECO:0000313" key="1">
    <source>
        <dbReference type="EMBL" id="TWT79964.1"/>
    </source>
</evidence>
<gene>
    <name evidence="1" type="ORF">CA13_13760</name>
</gene>
<dbReference type="EMBL" id="SJPJ01000001">
    <property type="protein sequence ID" value="TWT79964.1"/>
    <property type="molecule type" value="Genomic_DNA"/>
</dbReference>
<proteinExistence type="predicted"/>
<accession>A0A5C5YY51</accession>
<comment type="caution">
    <text evidence="1">The sequence shown here is derived from an EMBL/GenBank/DDBJ whole genome shotgun (WGS) entry which is preliminary data.</text>
</comment>
<dbReference type="RefSeq" id="WP_146395079.1">
    <property type="nucleotide sequence ID" value="NZ_SJPJ01000001.1"/>
</dbReference>